<proteinExistence type="predicted"/>
<reference evidence="1 2" key="1">
    <citation type="submission" date="2019-03" db="EMBL/GenBank/DDBJ databases">
        <title>Deep-cultivation of Planctomycetes and their phenomic and genomic characterization uncovers novel biology.</title>
        <authorList>
            <person name="Wiegand S."/>
            <person name="Jogler M."/>
            <person name="Boedeker C."/>
            <person name="Pinto D."/>
            <person name="Vollmers J."/>
            <person name="Rivas-Marin E."/>
            <person name="Kohn T."/>
            <person name="Peeters S.H."/>
            <person name="Heuer A."/>
            <person name="Rast P."/>
            <person name="Oberbeckmann S."/>
            <person name="Bunk B."/>
            <person name="Jeske O."/>
            <person name="Meyerdierks A."/>
            <person name="Storesund J.E."/>
            <person name="Kallscheuer N."/>
            <person name="Luecker S."/>
            <person name="Lage O.M."/>
            <person name="Pohl T."/>
            <person name="Merkel B.J."/>
            <person name="Hornburger P."/>
            <person name="Mueller R.-W."/>
            <person name="Bruemmer F."/>
            <person name="Labrenz M."/>
            <person name="Spormann A.M."/>
            <person name="Op den Camp H."/>
            <person name="Overmann J."/>
            <person name="Amann R."/>
            <person name="Jetten M.S.M."/>
            <person name="Mascher T."/>
            <person name="Medema M.H."/>
            <person name="Devos D.P."/>
            <person name="Kaster A.-K."/>
            <person name="Ovreas L."/>
            <person name="Rohde M."/>
            <person name="Galperin M.Y."/>
            <person name="Jogler C."/>
        </authorList>
    </citation>
    <scope>NUCLEOTIDE SEQUENCE [LARGE SCALE GENOMIC DNA]</scope>
    <source>
        <strain evidence="1 2">V202</strain>
    </source>
</reference>
<dbReference type="Proteomes" id="UP000318384">
    <property type="component" value="Chromosome"/>
</dbReference>
<keyword evidence="2" id="KW-1185">Reference proteome</keyword>
<gene>
    <name evidence="1" type="ORF">V202x_24260</name>
</gene>
<evidence type="ECO:0000313" key="2">
    <source>
        <dbReference type="Proteomes" id="UP000318384"/>
    </source>
</evidence>
<evidence type="ECO:0000313" key="1">
    <source>
        <dbReference type="EMBL" id="QDU09055.1"/>
    </source>
</evidence>
<name>A0A517WUW3_9PLAN</name>
<dbReference type="AlphaFoldDB" id="A0A517WUW3"/>
<sequence length="124" mass="13543">MAHNTCGDSVFRALSPDDLENFNQGRRILPKGIGGSIEEHVQGYPTKYISAAESLEGARKFLGPSGIAEIDVKKLLKSGSGIVHHENVIQKLNRPHDIKNTEEAFEILITKGIDPSAIIDIILK</sequence>
<dbReference type="EMBL" id="CP037422">
    <property type="protein sequence ID" value="QDU09055.1"/>
    <property type="molecule type" value="Genomic_DNA"/>
</dbReference>
<organism evidence="1 2">
    <name type="scientific">Gimesia aquarii</name>
    <dbReference type="NCBI Taxonomy" id="2527964"/>
    <lineage>
        <taxon>Bacteria</taxon>
        <taxon>Pseudomonadati</taxon>
        <taxon>Planctomycetota</taxon>
        <taxon>Planctomycetia</taxon>
        <taxon>Planctomycetales</taxon>
        <taxon>Planctomycetaceae</taxon>
        <taxon>Gimesia</taxon>
    </lineage>
</organism>
<accession>A0A517WUW3</accession>
<protein>
    <submittedName>
        <fullName evidence="1">Uncharacterized protein</fullName>
    </submittedName>
</protein>
<dbReference type="RefSeq" id="WP_232098955.1">
    <property type="nucleotide sequence ID" value="NZ_CP037422.1"/>
</dbReference>